<organism evidence="3">
    <name type="scientific">marine sediment metagenome</name>
    <dbReference type="NCBI Taxonomy" id="412755"/>
    <lineage>
        <taxon>unclassified sequences</taxon>
        <taxon>metagenomes</taxon>
        <taxon>ecological metagenomes</taxon>
    </lineage>
</organism>
<dbReference type="Gene3D" id="3.30.300.20">
    <property type="match status" value="1"/>
</dbReference>
<keyword evidence="1" id="KW-0694">RNA-binding</keyword>
<dbReference type="InterPro" id="IPR027417">
    <property type="entry name" value="P-loop_NTPase"/>
</dbReference>
<dbReference type="Gene3D" id="3.40.50.300">
    <property type="entry name" value="P-loop containing nucleotide triphosphate hydrolases"/>
    <property type="match status" value="1"/>
</dbReference>
<evidence type="ECO:0000259" key="2">
    <source>
        <dbReference type="PROSITE" id="PS50823"/>
    </source>
</evidence>
<dbReference type="InterPro" id="IPR015946">
    <property type="entry name" value="KH_dom-like_a/b"/>
</dbReference>
<dbReference type="GO" id="GO:0019843">
    <property type="term" value="F:rRNA binding"/>
    <property type="evidence" value="ECO:0007669"/>
    <property type="project" value="TreeGrafter"/>
</dbReference>
<dbReference type="GO" id="GO:0000028">
    <property type="term" value="P:ribosomal small subunit assembly"/>
    <property type="evidence" value="ECO:0007669"/>
    <property type="project" value="TreeGrafter"/>
</dbReference>
<dbReference type="SUPFAM" id="SSF54814">
    <property type="entry name" value="Prokaryotic type KH domain (KH-domain type II)"/>
    <property type="match status" value="1"/>
</dbReference>
<dbReference type="AlphaFoldDB" id="X0UQ47"/>
<dbReference type="PANTHER" id="PTHR42698">
    <property type="entry name" value="GTPASE ERA"/>
    <property type="match status" value="1"/>
</dbReference>
<dbReference type="InterPro" id="IPR005662">
    <property type="entry name" value="GTPase_Era-like"/>
</dbReference>
<gene>
    <name evidence="3" type="ORF">S01H1_34972</name>
</gene>
<protein>
    <recommendedName>
        <fullName evidence="2">KH type-2 domain-containing protein</fullName>
    </recommendedName>
</protein>
<dbReference type="CDD" id="cd22534">
    <property type="entry name" value="KH-II_Era"/>
    <property type="match status" value="1"/>
</dbReference>
<dbReference type="GO" id="GO:0005829">
    <property type="term" value="C:cytosol"/>
    <property type="evidence" value="ECO:0007669"/>
    <property type="project" value="TreeGrafter"/>
</dbReference>
<sequence>TRRWRADQQTLLARLSERRTPTLAVGTKLDLSGAEDAAWPPAGVERAFRVSARTGAGVAELLDAVVAMLPESPPLYPESELSDRSLRFLAGELVREAAFGELGQEIPYSLAVEVVEFDESRADLVRIRANLLVERRSQKQIVIGRGGSVIKQIGIRARAEIERLVDSKVHLALWVKVEPRWAKRPERIKALGYS</sequence>
<dbReference type="PANTHER" id="PTHR42698:SF1">
    <property type="entry name" value="GTPASE ERA, MITOCHONDRIAL"/>
    <property type="match status" value="1"/>
</dbReference>
<dbReference type="SUPFAM" id="SSF52540">
    <property type="entry name" value="P-loop containing nucleoside triphosphate hydrolases"/>
    <property type="match status" value="1"/>
</dbReference>
<dbReference type="InterPro" id="IPR004044">
    <property type="entry name" value="KH_dom_type_2"/>
</dbReference>
<dbReference type="CDD" id="cd00882">
    <property type="entry name" value="Ras_like_GTPase"/>
    <property type="match status" value="1"/>
</dbReference>
<evidence type="ECO:0000256" key="1">
    <source>
        <dbReference type="ARBA" id="ARBA00022884"/>
    </source>
</evidence>
<feature type="non-terminal residue" evidence="3">
    <location>
        <position position="1"/>
    </location>
</feature>
<proteinExistence type="predicted"/>
<dbReference type="PROSITE" id="PS50823">
    <property type="entry name" value="KH_TYPE_2"/>
    <property type="match status" value="1"/>
</dbReference>
<comment type="caution">
    <text evidence="3">The sequence shown here is derived from an EMBL/GenBank/DDBJ whole genome shotgun (WGS) entry which is preliminary data.</text>
</comment>
<evidence type="ECO:0000313" key="3">
    <source>
        <dbReference type="EMBL" id="GAG07934.1"/>
    </source>
</evidence>
<feature type="domain" description="KH type-2" evidence="2">
    <location>
        <begin position="102"/>
        <end position="179"/>
    </location>
</feature>
<accession>X0UQ47</accession>
<reference evidence="3" key="1">
    <citation type="journal article" date="2014" name="Front. Microbiol.">
        <title>High frequency of phylogenetically diverse reductive dehalogenase-homologous genes in deep subseafloor sedimentary metagenomes.</title>
        <authorList>
            <person name="Kawai M."/>
            <person name="Futagami T."/>
            <person name="Toyoda A."/>
            <person name="Takaki Y."/>
            <person name="Nishi S."/>
            <person name="Hori S."/>
            <person name="Arai W."/>
            <person name="Tsubouchi T."/>
            <person name="Morono Y."/>
            <person name="Uchiyama I."/>
            <person name="Ito T."/>
            <person name="Fujiyama A."/>
            <person name="Inagaki F."/>
            <person name="Takami H."/>
        </authorList>
    </citation>
    <scope>NUCLEOTIDE SEQUENCE</scope>
    <source>
        <strain evidence="3">Expedition CK06-06</strain>
    </source>
</reference>
<dbReference type="Pfam" id="PF07650">
    <property type="entry name" value="KH_2"/>
    <property type="match status" value="1"/>
</dbReference>
<dbReference type="EMBL" id="BARS01021813">
    <property type="protein sequence ID" value="GAG07934.1"/>
    <property type="molecule type" value="Genomic_DNA"/>
</dbReference>
<dbReference type="NCBIfam" id="TIGR00436">
    <property type="entry name" value="era"/>
    <property type="match status" value="1"/>
</dbReference>
<name>X0UQ47_9ZZZZ</name>
<dbReference type="GO" id="GO:0005525">
    <property type="term" value="F:GTP binding"/>
    <property type="evidence" value="ECO:0007669"/>
    <property type="project" value="InterPro"/>
</dbReference>
<dbReference type="InterPro" id="IPR009019">
    <property type="entry name" value="KH_sf_prok-type"/>
</dbReference>
<dbReference type="GO" id="GO:0043024">
    <property type="term" value="F:ribosomal small subunit binding"/>
    <property type="evidence" value="ECO:0007669"/>
    <property type="project" value="TreeGrafter"/>
</dbReference>